<sequence length="239" mass="27595">MKHLYKYLLILSVNLLPFSISNLFAQSYDLKKIDIELCKIRNDDQQIRHKLIEAMQKPSIELISIKNEMDSIDTNNQMYVANLLDNYGWPDNLSDSANTAIFLVIDHGGKSYSEKYFKMVKEKANQGIISKSDAATLEDRILMSANKPQKYGTQTKGDIVYYVTGKDASKSKNVLYIWPIESPEKVDELRTSVGLKPINSYMQQIEEMHQMKVVWDKSLKVSDFKDKKRSKKAKKQKLK</sequence>
<feature type="signal peptide" evidence="1">
    <location>
        <begin position="1"/>
        <end position="25"/>
    </location>
</feature>
<dbReference type="Proteomes" id="UP000391834">
    <property type="component" value="Unassembled WGS sequence"/>
</dbReference>
<gene>
    <name evidence="2" type="ORF">PbJCM13498_03880</name>
</gene>
<organism evidence="2 3">
    <name type="scientific">Prolixibacter bellariivorans</name>
    <dbReference type="NCBI Taxonomy" id="314319"/>
    <lineage>
        <taxon>Bacteria</taxon>
        <taxon>Pseudomonadati</taxon>
        <taxon>Bacteroidota</taxon>
        <taxon>Bacteroidia</taxon>
        <taxon>Marinilabiliales</taxon>
        <taxon>Prolixibacteraceae</taxon>
        <taxon>Prolixibacter</taxon>
    </lineage>
</organism>
<keyword evidence="1" id="KW-0732">Signal</keyword>
<evidence type="ECO:0000256" key="1">
    <source>
        <dbReference type="SAM" id="SignalP"/>
    </source>
</evidence>
<dbReference type="Pfam" id="PF20329">
    <property type="entry name" value="DUF6624"/>
    <property type="match status" value="1"/>
</dbReference>
<dbReference type="RefSeq" id="WP_025866108.1">
    <property type="nucleotide sequence ID" value="NZ_BLAX01000001.1"/>
</dbReference>
<feature type="chain" id="PRO_5024307548" evidence="1">
    <location>
        <begin position="26"/>
        <end position="239"/>
    </location>
</feature>
<dbReference type="OrthoDB" id="1164858at2"/>
<dbReference type="AlphaFoldDB" id="A0A5M4AUB0"/>
<dbReference type="InterPro" id="IPR046732">
    <property type="entry name" value="DUF6624"/>
</dbReference>
<name>A0A5M4AUB0_9BACT</name>
<evidence type="ECO:0000313" key="2">
    <source>
        <dbReference type="EMBL" id="GET31525.1"/>
    </source>
</evidence>
<accession>A0A5M4AUB0</accession>
<proteinExistence type="predicted"/>
<reference evidence="2 3" key="1">
    <citation type="submission" date="2019-10" db="EMBL/GenBank/DDBJ databases">
        <title>Prolixibacter strains distinguished by the presence of nitrate reductase genes were adept at nitrate-dependent anaerobic corrosion of metallic iron and carbon steel.</title>
        <authorList>
            <person name="Iino T."/>
            <person name="Shono N."/>
            <person name="Ito K."/>
            <person name="Nakamura R."/>
            <person name="Sueoka K."/>
            <person name="Harayama S."/>
            <person name="Ohkuma M."/>
        </authorList>
    </citation>
    <scope>NUCLEOTIDE SEQUENCE [LARGE SCALE GENOMIC DNA]</scope>
    <source>
        <strain evidence="2 3">JCM 13498</strain>
    </source>
</reference>
<comment type="caution">
    <text evidence="2">The sequence shown here is derived from an EMBL/GenBank/DDBJ whole genome shotgun (WGS) entry which is preliminary data.</text>
</comment>
<dbReference type="EMBL" id="BLAX01000001">
    <property type="protein sequence ID" value="GET31525.1"/>
    <property type="molecule type" value="Genomic_DNA"/>
</dbReference>
<evidence type="ECO:0000313" key="3">
    <source>
        <dbReference type="Proteomes" id="UP000391834"/>
    </source>
</evidence>
<keyword evidence="3" id="KW-1185">Reference proteome</keyword>
<protein>
    <submittedName>
        <fullName evidence="2">Uncharacterized protein</fullName>
    </submittedName>
</protein>